<feature type="signal peptide" evidence="2">
    <location>
        <begin position="1"/>
        <end position="15"/>
    </location>
</feature>
<protein>
    <submittedName>
        <fullName evidence="3">Uncharacterized protein</fullName>
    </submittedName>
</protein>
<dbReference type="AlphaFoldDB" id="A0A1Q9EC83"/>
<evidence type="ECO:0000313" key="4">
    <source>
        <dbReference type="Proteomes" id="UP000186817"/>
    </source>
</evidence>
<accession>A0A1Q9EC83</accession>
<dbReference type="EMBL" id="LSRX01000196">
    <property type="protein sequence ID" value="OLQ05001.1"/>
    <property type="molecule type" value="Genomic_DNA"/>
</dbReference>
<dbReference type="Proteomes" id="UP000186817">
    <property type="component" value="Unassembled WGS sequence"/>
</dbReference>
<evidence type="ECO:0000256" key="1">
    <source>
        <dbReference type="SAM" id="MobiDB-lite"/>
    </source>
</evidence>
<gene>
    <name evidence="3" type="ORF">AK812_SmicGene11857</name>
</gene>
<organism evidence="3 4">
    <name type="scientific">Symbiodinium microadriaticum</name>
    <name type="common">Dinoflagellate</name>
    <name type="synonym">Zooxanthella microadriatica</name>
    <dbReference type="NCBI Taxonomy" id="2951"/>
    <lineage>
        <taxon>Eukaryota</taxon>
        <taxon>Sar</taxon>
        <taxon>Alveolata</taxon>
        <taxon>Dinophyceae</taxon>
        <taxon>Suessiales</taxon>
        <taxon>Symbiodiniaceae</taxon>
        <taxon>Symbiodinium</taxon>
    </lineage>
</organism>
<keyword evidence="2" id="KW-0732">Signal</keyword>
<feature type="chain" id="PRO_5012570723" evidence="2">
    <location>
        <begin position="16"/>
        <end position="466"/>
    </location>
</feature>
<feature type="region of interest" description="Disordered" evidence="1">
    <location>
        <begin position="417"/>
        <end position="461"/>
    </location>
</feature>
<feature type="compositionally biased region" description="Low complexity" evidence="1">
    <location>
        <begin position="447"/>
        <end position="459"/>
    </location>
</feature>
<keyword evidence="4" id="KW-1185">Reference proteome</keyword>
<name>A0A1Q9EC83_SYMMI</name>
<comment type="caution">
    <text evidence="3">The sequence shown here is derived from an EMBL/GenBank/DDBJ whole genome shotgun (WGS) entry which is preliminary data.</text>
</comment>
<dbReference type="OrthoDB" id="421880at2759"/>
<reference evidence="3 4" key="1">
    <citation type="submission" date="2016-02" db="EMBL/GenBank/DDBJ databases">
        <title>Genome analysis of coral dinoflagellate symbionts highlights evolutionary adaptations to a symbiotic lifestyle.</title>
        <authorList>
            <person name="Aranda M."/>
            <person name="Li Y."/>
            <person name="Liew Y.J."/>
            <person name="Baumgarten S."/>
            <person name="Simakov O."/>
            <person name="Wilson M."/>
            <person name="Piel J."/>
            <person name="Ashoor H."/>
            <person name="Bougouffa S."/>
            <person name="Bajic V.B."/>
            <person name="Ryu T."/>
            <person name="Ravasi T."/>
            <person name="Bayer T."/>
            <person name="Micklem G."/>
            <person name="Kim H."/>
            <person name="Bhak J."/>
            <person name="Lajeunesse T.C."/>
            <person name="Voolstra C.R."/>
        </authorList>
    </citation>
    <scope>NUCLEOTIDE SEQUENCE [LARGE SCALE GENOMIC DNA]</scope>
    <source>
        <strain evidence="3 4">CCMP2467</strain>
    </source>
</reference>
<feature type="region of interest" description="Disordered" evidence="1">
    <location>
        <begin position="183"/>
        <end position="221"/>
    </location>
</feature>
<feature type="compositionally biased region" description="Pro residues" evidence="1">
    <location>
        <begin position="196"/>
        <end position="221"/>
    </location>
</feature>
<sequence length="466" mass="49990">MAFLVLLGLLAVASAEEMNTALDTDNECFGDEACAFNALQVHGTQSFDEQLIEVDQSAADQFSIYWVNGNPGYNCDQVCATRQLRGQRMACDARAFGLTPDAAGIMKAAQSAGTRCAATWANNGAYGHTFDNVPAICMESKCGVDPHGLCAYSPKNAATCAGSVPKGYGRICPCNVATNSAPAPPAPQQPQYTLPSPGPHPSQYMPPAPAPHQPQYTPPAPAPVKPAGKCITKTDVSCTMKSCSKKMGPTECKYKDGSWIHKRVVQGVITLVGAMAARLPEGLPPHTTTLVFHINRKMLYSEFMAHLLSTCGSLLGIEMIDLVLCTSPQEVIVNFTSQDACTCTVDMMAADGNMLFEISLAQRQGLRSNLAYFFNQPIPHQRFAQAIHVFSGGREMPLRLAHARHLCFELQASGRDSQALHPTQREESPGFLQEPTKLPLPDSLAMGEAEPSGSGPEGPLDVLIHL</sequence>
<proteinExistence type="predicted"/>
<evidence type="ECO:0000313" key="3">
    <source>
        <dbReference type="EMBL" id="OLQ05001.1"/>
    </source>
</evidence>
<evidence type="ECO:0000256" key="2">
    <source>
        <dbReference type="SAM" id="SignalP"/>
    </source>
</evidence>